<evidence type="ECO:0000313" key="2">
    <source>
        <dbReference type="EMBL" id="KAK8768059.1"/>
    </source>
</evidence>
<dbReference type="InterPro" id="IPR036928">
    <property type="entry name" value="AS_sf"/>
</dbReference>
<comment type="caution">
    <text evidence="2">The sequence shown here is derived from an EMBL/GenBank/DDBJ whole genome shotgun (WGS) entry which is preliminary data.</text>
</comment>
<accession>A0AAQ4E019</accession>
<evidence type="ECO:0000259" key="1">
    <source>
        <dbReference type="Pfam" id="PF01425"/>
    </source>
</evidence>
<name>A0AAQ4E019_AMBAM</name>
<dbReference type="InterPro" id="IPR023631">
    <property type="entry name" value="Amidase_dom"/>
</dbReference>
<organism evidence="2 4">
    <name type="scientific">Amblyomma americanum</name>
    <name type="common">Lone star tick</name>
    <dbReference type="NCBI Taxonomy" id="6943"/>
    <lineage>
        <taxon>Eukaryota</taxon>
        <taxon>Metazoa</taxon>
        <taxon>Ecdysozoa</taxon>
        <taxon>Arthropoda</taxon>
        <taxon>Chelicerata</taxon>
        <taxon>Arachnida</taxon>
        <taxon>Acari</taxon>
        <taxon>Parasitiformes</taxon>
        <taxon>Ixodida</taxon>
        <taxon>Ixodoidea</taxon>
        <taxon>Ixodidae</taxon>
        <taxon>Amblyomminae</taxon>
        <taxon>Amblyomma</taxon>
    </lineage>
</organism>
<sequence>MWAAMMVSGDSPSFRQALRECGSPMTPGLELLRCLCGGSEHTFNAVTLALAEGAGPVAKKGSSAARSLCARVEQLRQDLESLLGADGVLLLPTHPEPAPRHGVPTLRAFNFAYTGVFNVLGLPATACPVGLGGRSRLPVGVQLVAARDNDRLTLALAAEVERAFEGWRDPATAADGRGTSYVRHL</sequence>
<dbReference type="Proteomes" id="UP001321473">
    <property type="component" value="Unassembled WGS sequence"/>
</dbReference>
<proteinExistence type="predicted"/>
<protein>
    <recommendedName>
        <fullName evidence="1">Amidase domain-containing protein</fullName>
    </recommendedName>
</protein>
<dbReference type="SUPFAM" id="SSF75304">
    <property type="entry name" value="Amidase signature (AS) enzymes"/>
    <property type="match status" value="1"/>
</dbReference>
<keyword evidence="4" id="KW-1185">Reference proteome</keyword>
<gene>
    <name evidence="2" type="ORF">V5799_005161</name>
    <name evidence="3" type="ORF">V5799_011135</name>
</gene>
<dbReference type="AlphaFoldDB" id="A0AAQ4E019"/>
<dbReference type="PANTHER" id="PTHR43372:SF4">
    <property type="entry name" value="FATTY-ACID AMIDE HYDROLASE 2"/>
    <property type="match status" value="1"/>
</dbReference>
<dbReference type="EMBL" id="JARKHS020024560">
    <property type="protein sequence ID" value="KAK8768059.1"/>
    <property type="molecule type" value="Genomic_DNA"/>
</dbReference>
<dbReference type="GO" id="GO:0012505">
    <property type="term" value="C:endomembrane system"/>
    <property type="evidence" value="ECO:0007669"/>
    <property type="project" value="TreeGrafter"/>
</dbReference>
<reference evidence="2" key="2">
    <citation type="submission" date="2023-03" db="EMBL/GenBank/DDBJ databases">
        <authorList>
            <person name="Thuy-Boun P."/>
        </authorList>
    </citation>
    <scope>NUCLEOTIDE SEQUENCE</scope>
    <source>
        <strain evidence="2">F_SG_1</strain>
        <tissue evidence="2">Salivary glands</tissue>
    </source>
</reference>
<dbReference type="Gene3D" id="3.90.1300.10">
    <property type="entry name" value="Amidase signature (AS) domain"/>
    <property type="match status" value="1"/>
</dbReference>
<dbReference type="Pfam" id="PF01425">
    <property type="entry name" value="Amidase"/>
    <property type="match status" value="1"/>
</dbReference>
<dbReference type="PANTHER" id="PTHR43372">
    <property type="entry name" value="FATTY-ACID AMIDE HYDROLASE"/>
    <property type="match status" value="1"/>
</dbReference>
<dbReference type="InterPro" id="IPR052739">
    <property type="entry name" value="FAAH2"/>
</dbReference>
<evidence type="ECO:0000313" key="4">
    <source>
        <dbReference type="Proteomes" id="UP001321473"/>
    </source>
</evidence>
<feature type="domain" description="Amidase" evidence="1">
    <location>
        <begin position="50"/>
        <end position="154"/>
    </location>
</feature>
<dbReference type="EMBL" id="JARKHS020015527">
    <property type="protein sequence ID" value="KAK8774333.1"/>
    <property type="molecule type" value="Genomic_DNA"/>
</dbReference>
<reference evidence="2 4" key="1">
    <citation type="journal article" date="2023" name="Arcadia Sci">
        <title>De novo assembly of a long-read Amblyomma americanum tick genome.</title>
        <authorList>
            <person name="Chou S."/>
            <person name="Poskanzer K.E."/>
            <person name="Rollins M."/>
            <person name="Thuy-Boun P.S."/>
        </authorList>
    </citation>
    <scope>NUCLEOTIDE SEQUENCE [LARGE SCALE GENOMIC DNA]</scope>
    <source>
        <strain evidence="2">F_SG_1</strain>
        <tissue evidence="2">Salivary glands</tissue>
    </source>
</reference>
<reference evidence="2" key="3">
    <citation type="submission" date="2024-02" db="EMBL/GenBank/DDBJ databases">
        <authorList>
            <person name="Mcdaniel E.A."/>
            <person name="Celebi F.M."/>
            <person name="Reiter T."/>
            <person name="Weiss E.C."/>
            <person name="Chou S."/>
        </authorList>
    </citation>
    <scope>NUCLEOTIDE SEQUENCE</scope>
    <source>
        <strain evidence="2">F_SG_1</strain>
        <tissue evidence="2">Salivary glands</tissue>
    </source>
</reference>
<evidence type="ECO:0000313" key="3">
    <source>
        <dbReference type="EMBL" id="KAK8774333.1"/>
    </source>
</evidence>